<dbReference type="EMBL" id="CP014327">
    <property type="protein sequence ID" value="AML50193.1"/>
    <property type="molecule type" value="Genomic_DNA"/>
</dbReference>
<organism evidence="1 2">
    <name type="scientific">Falsihalocynthiibacter arcticus</name>
    <dbReference type="NCBI Taxonomy" id="1579316"/>
    <lineage>
        <taxon>Bacteria</taxon>
        <taxon>Pseudomonadati</taxon>
        <taxon>Pseudomonadota</taxon>
        <taxon>Alphaproteobacteria</taxon>
        <taxon>Rhodobacterales</taxon>
        <taxon>Roseobacteraceae</taxon>
        <taxon>Falsihalocynthiibacter</taxon>
    </lineage>
</organism>
<evidence type="ECO:0000313" key="1">
    <source>
        <dbReference type="EMBL" id="AML50193.1"/>
    </source>
</evidence>
<name>A0A126UVU4_9RHOB</name>
<keyword evidence="2" id="KW-1185">Reference proteome</keyword>
<dbReference type="AlphaFoldDB" id="A0A126UVU4"/>
<accession>A0A126UVU4</accession>
<dbReference type="OrthoDB" id="7867263at2"/>
<proteinExistence type="predicted"/>
<sequence length="350" mass="39353">MDQELFIQRTRAAKVFRDRAGYANFRLNTIMVGLEGVRSGVATKPHDLAVGWNPKNLNSSADLAKGFATDSAMVFVVDAVDTYLRNISSDPSPVQLTELRSLLSGEFQIDRSDATQFSQKDIDRFVAQLDLEKLGMEEIESQFRKFQHAHFGKRKRPSLKTRLDALISTYGGVCDAYKASMHLFLSWRNRHVHGSAKDTISEETQQILVSSADLFYREHSHLDINRALNGYLDRKSPSLKELSSLISVSHRVIASLDREVLLKTDIEKFALRAISFGMSDRSTIEREITKYWGKAPSGRVKKLTAVLAPFGFSPLGIRNASEMVTSIPPEVFVELADQPRKEAMETLLQV</sequence>
<dbReference type="Proteomes" id="UP000070371">
    <property type="component" value="Chromosome"/>
</dbReference>
<evidence type="ECO:0000313" key="2">
    <source>
        <dbReference type="Proteomes" id="UP000070371"/>
    </source>
</evidence>
<gene>
    <name evidence="1" type="ORF">RC74_01950</name>
</gene>
<dbReference type="RefSeq" id="WP_039001699.1">
    <property type="nucleotide sequence ID" value="NZ_CP014327.1"/>
</dbReference>
<reference evidence="1 2" key="1">
    <citation type="submission" date="2016-02" db="EMBL/GenBank/DDBJ databases">
        <title>Complete genome sequence of Halocynthiibacter arcticus PAMC 20958t from arctic marine sediment.</title>
        <authorList>
            <person name="Lee Y.M."/>
            <person name="Baek K."/>
            <person name="Lee H.K."/>
            <person name="Shin S.C."/>
        </authorList>
    </citation>
    <scope>NUCLEOTIDE SEQUENCE [LARGE SCALE GENOMIC DNA]</scope>
    <source>
        <strain evidence="1">PAMC 20958</strain>
    </source>
</reference>
<protein>
    <submittedName>
        <fullName evidence="1">Uncharacterized protein</fullName>
    </submittedName>
</protein>
<dbReference type="KEGG" id="hat:RC74_01950"/>